<dbReference type="RefSeq" id="WP_179443562.1">
    <property type="nucleotide sequence ID" value="NZ_JACBZS010000001.1"/>
</dbReference>
<dbReference type="PROSITE" id="PS51257">
    <property type="entry name" value="PROKAR_LIPOPROTEIN"/>
    <property type="match status" value="1"/>
</dbReference>
<dbReference type="Proteomes" id="UP000527616">
    <property type="component" value="Unassembled WGS sequence"/>
</dbReference>
<dbReference type="EMBL" id="JACBZS010000001">
    <property type="protein sequence ID" value="NYI69489.1"/>
    <property type="molecule type" value="Genomic_DNA"/>
</dbReference>
<accession>A0A7Z0D626</accession>
<evidence type="ECO:0000313" key="1">
    <source>
        <dbReference type="EMBL" id="NYI69489.1"/>
    </source>
</evidence>
<evidence type="ECO:0000313" key="2">
    <source>
        <dbReference type="Proteomes" id="UP000527616"/>
    </source>
</evidence>
<organism evidence="1 2">
    <name type="scientific">Naumannella cuiyingiana</name>
    <dbReference type="NCBI Taxonomy" id="1347891"/>
    <lineage>
        <taxon>Bacteria</taxon>
        <taxon>Bacillati</taxon>
        <taxon>Actinomycetota</taxon>
        <taxon>Actinomycetes</taxon>
        <taxon>Propionibacteriales</taxon>
        <taxon>Propionibacteriaceae</taxon>
        <taxon>Naumannella</taxon>
    </lineage>
</organism>
<gene>
    <name evidence="1" type="ORF">GGQ54_000049</name>
</gene>
<keyword evidence="2" id="KW-1185">Reference proteome</keyword>
<dbReference type="AlphaFoldDB" id="A0A7Z0D626"/>
<reference evidence="1 2" key="1">
    <citation type="submission" date="2020-07" db="EMBL/GenBank/DDBJ databases">
        <title>Sequencing the genomes of 1000 actinobacteria strains.</title>
        <authorList>
            <person name="Klenk H.-P."/>
        </authorList>
    </citation>
    <scope>NUCLEOTIDE SEQUENCE [LARGE SCALE GENOMIC DNA]</scope>
    <source>
        <strain evidence="1 2">DSM 103164</strain>
    </source>
</reference>
<protein>
    <submittedName>
        <fullName evidence="1">Uncharacterized protein</fullName>
    </submittedName>
</protein>
<comment type="caution">
    <text evidence="1">The sequence shown here is derived from an EMBL/GenBank/DDBJ whole genome shotgun (WGS) entry which is preliminary data.</text>
</comment>
<name>A0A7Z0D626_9ACTN</name>
<proteinExistence type="predicted"/>
<sequence length="183" mass="19007">MGLRMPTGAVLAGYLVAVLLTAGCALPERRDGENVSGPVEAWVGSACAAVGTVAETADRRSELDWSRVSDPATAAELVSHLKAVSTQIGSARASIEALGSPPVEDGEAVLADLRGAFDERQQAVDNAADFIEGAASRIDPLAQPQIARAAQAAYTAAPKLAREIERKRQLRDPFAANSACANL</sequence>